<dbReference type="InterPro" id="IPR001851">
    <property type="entry name" value="ABC_transp_permease"/>
</dbReference>
<evidence type="ECO:0000256" key="4">
    <source>
        <dbReference type="ARBA" id="ARBA00022519"/>
    </source>
</evidence>
<dbReference type="STRING" id="159291.SAMN05920897_10833"/>
<keyword evidence="5 12" id="KW-0762">Sugar transport</keyword>
<organism evidence="12 13">
    <name type="scientific">Alkalispirochaeta americana</name>
    <dbReference type="NCBI Taxonomy" id="159291"/>
    <lineage>
        <taxon>Bacteria</taxon>
        <taxon>Pseudomonadati</taxon>
        <taxon>Spirochaetota</taxon>
        <taxon>Spirochaetia</taxon>
        <taxon>Spirochaetales</taxon>
        <taxon>Spirochaetaceae</taxon>
        <taxon>Alkalispirochaeta</taxon>
    </lineage>
</organism>
<keyword evidence="8 11" id="KW-0472">Membrane</keyword>
<feature type="transmembrane region" description="Helical" evidence="11">
    <location>
        <begin position="59"/>
        <end position="88"/>
    </location>
</feature>
<feature type="transmembrane region" description="Helical" evidence="11">
    <location>
        <begin position="328"/>
        <end position="359"/>
    </location>
</feature>
<evidence type="ECO:0000256" key="8">
    <source>
        <dbReference type="ARBA" id="ARBA00023136"/>
    </source>
</evidence>
<protein>
    <recommendedName>
        <fullName evidence="10">Xylose transport system permease protein XylH</fullName>
    </recommendedName>
</protein>
<dbReference type="AlphaFoldDB" id="A0A1N6SDR5"/>
<dbReference type="NCBIfam" id="NF040906">
    <property type="entry name" value="GguB"/>
    <property type="match status" value="1"/>
</dbReference>
<evidence type="ECO:0000256" key="9">
    <source>
        <dbReference type="ARBA" id="ARBA00035611"/>
    </source>
</evidence>
<evidence type="ECO:0000313" key="13">
    <source>
        <dbReference type="Proteomes" id="UP000186400"/>
    </source>
</evidence>
<dbReference type="Proteomes" id="UP000186400">
    <property type="component" value="Unassembled WGS sequence"/>
</dbReference>
<feature type="transmembrane region" description="Helical" evidence="11">
    <location>
        <begin position="131"/>
        <end position="150"/>
    </location>
</feature>
<dbReference type="PANTHER" id="PTHR32196">
    <property type="entry name" value="ABC TRANSPORTER PERMEASE PROTEIN YPHD-RELATED-RELATED"/>
    <property type="match status" value="1"/>
</dbReference>
<reference evidence="12 13" key="1">
    <citation type="submission" date="2017-01" db="EMBL/GenBank/DDBJ databases">
        <authorList>
            <person name="Mah S.A."/>
            <person name="Swanson W.J."/>
            <person name="Moy G.W."/>
            <person name="Vacquier V.D."/>
        </authorList>
    </citation>
    <scope>NUCLEOTIDE SEQUENCE [LARGE SCALE GENOMIC DNA]</scope>
    <source>
        <strain evidence="12 13">ASpG1</strain>
    </source>
</reference>
<evidence type="ECO:0000256" key="6">
    <source>
        <dbReference type="ARBA" id="ARBA00022692"/>
    </source>
</evidence>
<feature type="transmembrane region" description="Helical" evidence="11">
    <location>
        <begin position="100"/>
        <end position="119"/>
    </location>
</feature>
<feature type="transmembrane region" description="Helical" evidence="11">
    <location>
        <begin position="213"/>
        <end position="235"/>
    </location>
</feature>
<evidence type="ECO:0000256" key="10">
    <source>
        <dbReference type="ARBA" id="ARBA00035686"/>
    </source>
</evidence>
<dbReference type="EMBL" id="FTMS01000008">
    <property type="protein sequence ID" value="SIQ39112.1"/>
    <property type="molecule type" value="Genomic_DNA"/>
</dbReference>
<keyword evidence="4" id="KW-0997">Cell inner membrane</keyword>
<accession>A0A1N6SDR5</accession>
<gene>
    <name evidence="12" type="ORF">SAMN05920897_10833</name>
</gene>
<dbReference type="GO" id="GO:0022857">
    <property type="term" value="F:transmembrane transporter activity"/>
    <property type="evidence" value="ECO:0007669"/>
    <property type="project" value="InterPro"/>
</dbReference>
<comment type="subcellular location">
    <subcellularLocation>
        <location evidence="1">Cell membrane</location>
        <topology evidence="1">Multi-pass membrane protein</topology>
    </subcellularLocation>
</comment>
<dbReference type="CDD" id="cd06579">
    <property type="entry name" value="TM_PBP1_transp_AraH_like"/>
    <property type="match status" value="1"/>
</dbReference>
<dbReference type="Pfam" id="PF02653">
    <property type="entry name" value="BPD_transp_2"/>
    <property type="match status" value="1"/>
</dbReference>
<dbReference type="GO" id="GO:0005886">
    <property type="term" value="C:plasma membrane"/>
    <property type="evidence" value="ECO:0007669"/>
    <property type="project" value="UniProtKB-SubCell"/>
</dbReference>
<keyword evidence="6 11" id="KW-0812">Transmembrane</keyword>
<sequence length="398" mass="42633">MSDTRNTSPTVSLHQLIKENIRSYSMFIMLGLIFVVFSVFTGGVNFSPRNISNIFMQNSYILILAAGMVLVIIVGNIDLSVGSIAAFTGAISAMIYNTGVGLPLTVVFTMAAGVGIGFFQGFWIAFAKIPAFIVTLAGMLLFRGLTYVITNVSPIALRDDGFRQITSGFITLEALHIGRVHYFAWLLGGLCSLVWVLMALQERRGKMKKGFEILPLPAFLLKSLFVVGMILLLSWKFAEFRGVPVIVVVLAVVVGVFTFITKRTVIGRYIYAVGGNAKSAKLSGINSEMVIFVVHTIMGMLSGLAGLVFAGYMNSALPQAGQLFELDAIAACFIGGASASGGIGTIVGAIIGGLVMGVINNGMSLMNIGADWQYVVKALVLLLAVFYDIYTRRKAGLA</sequence>
<feature type="transmembrane region" description="Helical" evidence="11">
    <location>
        <begin position="371"/>
        <end position="390"/>
    </location>
</feature>
<comment type="function">
    <text evidence="9">Part of the binding-protein-dependent transport system for D-xylose. Probably responsible for the translocation of the substrate across the membrane.</text>
</comment>
<evidence type="ECO:0000256" key="7">
    <source>
        <dbReference type="ARBA" id="ARBA00022989"/>
    </source>
</evidence>
<dbReference type="PANTHER" id="PTHR32196:SF32">
    <property type="entry name" value="XYLOSE TRANSPORT SYSTEM PERMEASE PROTEIN XYLH"/>
    <property type="match status" value="1"/>
</dbReference>
<evidence type="ECO:0000256" key="1">
    <source>
        <dbReference type="ARBA" id="ARBA00004651"/>
    </source>
</evidence>
<feature type="transmembrane region" description="Helical" evidence="11">
    <location>
        <begin position="182"/>
        <end position="201"/>
    </location>
</feature>
<feature type="transmembrane region" description="Helical" evidence="11">
    <location>
        <begin position="24"/>
        <end position="47"/>
    </location>
</feature>
<keyword evidence="13" id="KW-1185">Reference proteome</keyword>
<feature type="transmembrane region" description="Helical" evidence="11">
    <location>
        <begin position="241"/>
        <end position="260"/>
    </location>
</feature>
<dbReference type="OrthoDB" id="368246at2"/>
<name>A0A1N6SDR5_9SPIO</name>
<evidence type="ECO:0000256" key="5">
    <source>
        <dbReference type="ARBA" id="ARBA00022597"/>
    </source>
</evidence>
<keyword evidence="3" id="KW-1003">Cell membrane</keyword>
<evidence type="ECO:0000256" key="11">
    <source>
        <dbReference type="SAM" id="Phobius"/>
    </source>
</evidence>
<feature type="transmembrane region" description="Helical" evidence="11">
    <location>
        <begin position="289"/>
        <end position="313"/>
    </location>
</feature>
<evidence type="ECO:0000313" key="12">
    <source>
        <dbReference type="EMBL" id="SIQ39112.1"/>
    </source>
</evidence>
<evidence type="ECO:0000256" key="3">
    <source>
        <dbReference type="ARBA" id="ARBA00022475"/>
    </source>
</evidence>
<evidence type="ECO:0000256" key="2">
    <source>
        <dbReference type="ARBA" id="ARBA00022448"/>
    </source>
</evidence>
<proteinExistence type="predicted"/>
<keyword evidence="2" id="KW-0813">Transport</keyword>
<dbReference type="RefSeq" id="WP_076488609.1">
    <property type="nucleotide sequence ID" value="NZ_FTMS01000008.1"/>
</dbReference>
<keyword evidence="7 11" id="KW-1133">Transmembrane helix</keyword>